<dbReference type="Proteomes" id="UP001221757">
    <property type="component" value="Unassembled WGS sequence"/>
</dbReference>
<dbReference type="CDD" id="cd18436">
    <property type="entry name" value="BRCT_BRC1_like_rpt2"/>
    <property type="match status" value="1"/>
</dbReference>
<feature type="compositionally biased region" description="Basic and acidic residues" evidence="1">
    <location>
        <begin position="986"/>
        <end position="999"/>
    </location>
</feature>
<dbReference type="Pfam" id="PF12738">
    <property type="entry name" value="PTCB-BRCT"/>
    <property type="match status" value="1"/>
</dbReference>
<dbReference type="InterPro" id="IPR001357">
    <property type="entry name" value="BRCT_dom"/>
</dbReference>
<feature type="compositionally biased region" description="Acidic residues" evidence="1">
    <location>
        <begin position="642"/>
        <end position="654"/>
    </location>
</feature>
<feature type="domain" description="BRCT" evidence="2">
    <location>
        <begin position="87"/>
        <end position="166"/>
    </location>
</feature>
<keyword evidence="4" id="KW-1185">Reference proteome</keyword>
<feature type="compositionally biased region" description="Low complexity" evidence="1">
    <location>
        <begin position="887"/>
        <end position="903"/>
    </location>
</feature>
<dbReference type="PANTHER" id="PTHR47667:SF1">
    <property type="entry name" value="REGULATOR OF TY1 TRANSPOSITION PROTEIN 107"/>
    <property type="match status" value="1"/>
</dbReference>
<evidence type="ECO:0000313" key="4">
    <source>
        <dbReference type="Proteomes" id="UP001221757"/>
    </source>
</evidence>
<evidence type="ECO:0000256" key="1">
    <source>
        <dbReference type="SAM" id="MobiDB-lite"/>
    </source>
</evidence>
<dbReference type="GO" id="GO:1990683">
    <property type="term" value="P:DNA double-strand break attachment to nuclear envelope"/>
    <property type="evidence" value="ECO:0007669"/>
    <property type="project" value="TreeGrafter"/>
</dbReference>
<proteinExistence type="predicted"/>
<sequence length="1202" mass="131510">MLFSGVKYHLPSALPHERQSHLTALLTRHGAARADSVFDATHIITNTEVFDGWRDVKEDDVVIVSDLWVERSIAAGKIQQASFYSANRSKIFSGVVACSADLLVSDEEVLSVGIVSLGGQWRMGLTKDVTHLFAVSTTSEKYCTGMSYRDQTNIKVLAPHWFDDTVLLGHPDLSTEIYEWPDPTVLKRRSDSSAQLKDAKKQQRNSMSPQKKALYKTATWDPSQPSELQSKGVWERRRILLSTTLELTGPRRKIVEANIRKSHGEEEFRLLDECDVFVTRYRTGPAFFKAWRKGKEIGTLSWLLNVQVTGVHSSPLDQILHFPIPTGAVKEFDRHEISVTNYTGESRDYLKKLITLMGGNFTPGLSIKNTVLVAAQMSGSKTAKAAEWSISVVNHTWLEDCFLRWQSLTPALPKYISYPTGIDFASILGERGVGPEIKDIIDAEAAKEGEDASQDGEDDDEDDEGGRRTTPHSQNSADETEVEGGLMPAMDVDNENDNDINMDVGGGGDGDNLSEVDFEMEDHRHNSPALSFEDALHSPRPETPTPAPWSPLKRKKRLRGLSTSSESGGELDPEVKKKVVRVEPPSAVKSPPKRKGKGRAPQSEAAASQSQDEDERPRKRAAVGMHTGPPPKKRSRGREVESEAEASQPEEEEEEPKRKVMVAKRTAPLPKRKSMGKAEESEAEASQPDDDEHEKPKKVATRAGPSPKKNGKGKDAKSDAETPPSQDEKAPAARPARKQLVRRVSGPGPRRSPRKAPDSKATTSKLPDLPSLPSFSDSDDFPAELAPPPKAPAPGGVIKVAGVPPSAPPTRQSGAKAKAPPRKATPTPPSSPLSAPPSPNTHRRKVEVVVPTLNSLSASAKKAPTARTASQSVISHHASAPPRSRLATTSARVASPASSSAAALEIGGRVKRTAAAKATQRLHDEIMPDVVNFQNEMRNRGRKGLGARRISGAHEADEEEEEEEEEPSKKKKGKARASTTTDEESVAEKPVKQARKSEVALRNGKPIKLMTTGVDLSDDVLKALANLGAKVTARATECTHLVVATLKRTEKFLCALPGAPFIVTKEWANESAAAESLLPEEDYLLQDDAAERKYGFSLSDAVERARELKGKLFKDLVFYVTPKVTTTPALMRSVVLANGGQIITNQLPSKRMLDMHPNRRVISCADDEYSCSPFADHHPIYTQELVLSSALRQKIDWDDFRL</sequence>
<evidence type="ECO:0000259" key="2">
    <source>
        <dbReference type="PROSITE" id="PS50172"/>
    </source>
</evidence>
<feature type="compositionally biased region" description="Acidic residues" evidence="1">
    <location>
        <begin position="956"/>
        <end position="966"/>
    </location>
</feature>
<protein>
    <recommendedName>
        <fullName evidence="2">BRCT domain-containing protein</fullName>
    </recommendedName>
</protein>
<feature type="compositionally biased region" description="Low complexity" evidence="1">
    <location>
        <begin position="560"/>
        <end position="570"/>
    </location>
</feature>
<feature type="compositionally biased region" description="Low complexity" evidence="1">
    <location>
        <begin position="766"/>
        <end position="776"/>
    </location>
</feature>
<feature type="compositionally biased region" description="Acidic residues" evidence="1">
    <location>
        <begin position="681"/>
        <end position="692"/>
    </location>
</feature>
<feature type="domain" description="BRCT" evidence="2">
    <location>
        <begin position="327"/>
        <end position="402"/>
    </location>
</feature>
<dbReference type="PANTHER" id="PTHR47667">
    <property type="entry name" value="REGULATOR OF TY1 TRANSPOSITION PROTEIN 107"/>
    <property type="match status" value="1"/>
</dbReference>
<dbReference type="InterPro" id="IPR053036">
    <property type="entry name" value="CellCycle_DNARepair_Reg"/>
</dbReference>
<feature type="region of interest" description="Disordered" evidence="1">
    <location>
        <begin position="189"/>
        <end position="227"/>
    </location>
</feature>
<reference evidence="3" key="1">
    <citation type="submission" date="2023-03" db="EMBL/GenBank/DDBJ databases">
        <title>Massive genome expansion in bonnet fungi (Mycena s.s.) driven by repeated elements and novel gene families across ecological guilds.</title>
        <authorList>
            <consortium name="Lawrence Berkeley National Laboratory"/>
            <person name="Harder C.B."/>
            <person name="Miyauchi S."/>
            <person name="Viragh M."/>
            <person name="Kuo A."/>
            <person name="Thoen E."/>
            <person name="Andreopoulos B."/>
            <person name="Lu D."/>
            <person name="Skrede I."/>
            <person name="Drula E."/>
            <person name="Henrissat B."/>
            <person name="Morin E."/>
            <person name="Kohler A."/>
            <person name="Barry K."/>
            <person name="LaButti K."/>
            <person name="Morin E."/>
            <person name="Salamov A."/>
            <person name="Lipzen A."/>
            <person name="Mereny Z."/>
            <person name="Hegedus B."/>
            <person name="Baldrian P."/>
            <person name="Stursova M."/>
            <person name="Weitz H."/>
            <person name="Taylor A."/>
            <person name="Grigoriev I.V."/>
            <person name="Nagy L.G."/>
            <person name="Martin F."/>
            <person name="Kauserud H."/>
        </authorList>
    </citation>
    <scope>NUCLEOTIDE SEQUENCE</scope>
    <source>
        <strain evidence="3">CBHHK067</strain>
    </source>
</reference>
<accession>A0AAD7CBV0</accession>
<feature type="compositionally biased region" description="Pro residues" evidence="1">
    <location>
        <begin position="826"/>
        <end position="839"/>
    </location>
</feature>
<dbReference type="SUPFAM" id="SSF52113">
    <property type="entry name" value="BRCT domain"/>
    <property type="match status" value="4"/>
</dbReference>
<comment type="caution">
    <text evidence="3">The sequence shown here is derived from an EMBL/GenBank/DDBJ whole genome shotgun (WGS) entry which is preliminary data.</text>
</comment>
<feature type="domain" description="BRCT" evidence="2">
    <location>
        <begin position="1"/>
        <end position="86"/>
    </location>
</feature>
<dbReference type="AlphaFoldDB" id="A0AAD7CBV0"/>
<feature type="compositionally biased region" description="Basic and acidic residues" evidence="1">
    <location>
        <begin position="712"/>
        <end position="731"/>
    </location>
</feature>
<dbReference type="GO" id="GO:0035361">
    <property type="term" value="C:Cul8-RING ubiquitin ligase complex"/>
    <property type="evidence" value="ECO:0007669"/>
    <property type="project" value="TreeGrafter"/>
</dbReference>
<dbReference type="PROSITE" id="PS50172">
    <property type="entry name" value="BRCT"/>
    <property type="match status" value="4"/>
</dbReference>
<dbReference type="InterPro" id="IPR036420">
    <property type="entry name" value="BRCT_dom_sf"/>
</dbReference>
<dbReference type="CDD" id="cd17743">
    <property type="entry name" value="BRCT_BRC1_like_rpt5"/>
    <property type="match status" value="1"/>
</dbReference>
<feature type="region of interest" description="Disordered" evidence="1">
    <location>
        <begin position="942"/>
        <end position="999"/>
    </location>
</feature>
<dbReference type="SMART" id="SM00292">
    <property type="entry name" value="BRCT"/>
    <property type="match status" value="5"/>
</dbReference>
<dbReference type="Pfam" id="PF16770">
    <property type="entry name" value="RTT107_BRCT_5"/>
    <property type="match status" value="1"/>
</dbReference>
<dbReference type="EMBL" id="JARKIE010000407">
    <property type="protein sequence ID" value="KAJ7643246.1"/>
    <property type="molecule type" value="Genomic_DNA"/>
</dbReference>
<evidence type="ECO:0000313" key="3">
    <source>
        <dbReference type="EMBL" id="KAJ7643246.1"/>
    </source>
</evidence>
<dbReference type="Gene3D" id="3.40.50.10190">
    <property type="entry name" value="BRCT domain"/>
    <property type="match status" value="5"/>
</dbReference>
<dbReference type="CDD" id="cd18432">
    <property type="entry name" value="BRCT_PAXIP1_rpt6_like"/>
    <property type="match status" value="1"/>
</dbReference>
<dbReference type="GO" id="GO:0006302">
    <property type="term" value="P:double-strand break repair"/>
    <property type="evidence" value="ECO:0007669"/>
    <property type="project" value="TreeGrafter"/>
</dbReference>
<feature type="region of interest" description="Disordered" evidence="1">
    <location>
        <begin position="445"/>
        <end position="903"/>
    </location>
</feature>
<feature type="domain" description="BRCT" evidence="2">
    <location>
        <begin position="1018"/>
        <end position="1085"/>
    </location>
</feature>
<organism evidence="3 4">
    <name type="scientific">Mycena rosella</name>
    <name type="common">Pink bonnet</name>
    <name type="synonym">Agaricus rosellus</name>
    <dbReference type="NCBI Taxonomy" id="1033263"/>
    <lineage>
        <taxon>Eukaryota</taxon>
        <taxon>Fungi</taxon>
        <taxon>Dikarya</taxon>
        <taxon>Basidiomycota</taxon>
        <taxon>Agaricomycotina</taxon>
        <taxon>Agaricomycetes</taxon>
        <taxon>Agaricomycetidae</taxon>
        <taxon>Agaricales</taxon>
        <taxon>Marasmiineae</taxon>
        <taxon>Mycenaceae</taxon>
        <taxon>Mycena</taxon>
    </lineage>
</organism>
<feature type="compositionally biased region" description="Acidic residues" evidence="1">
    <location>
        <begin position="451"/>
        <end position="464"/>
    </location>
</feature>
<dbReference type="GO" id="GO:0005634">
    <property type="term" value="C:nucleus"/>
    <property type="evidence" value="ECO:0007669"/>
    <property type="project" value="TreeGrafter"/>
</dbReference>
<gene>
    <name evidence="3" type="ORF">B0H17DRAFT_1339137</name>
</gene>
<dbReference type="Pfam" id="PF16589">
    <property type="entry name" value="BRCT_2"/>
    <property type="match status" value="1"/>
</dbReference>
<name>A0AAD7CBV0_MYCRO</name>
<feature type="compositionally biased region" description="Low complexity" evidence="1">
    <location>
        <begin position="815"/>
        <end position="825"/>
    </location>
</feature>